<organism evidence="1 2">
    <name type="scientific">candidate division TM6 bacterium JCVI TM6SC1</name>
    <dbReference type="NCBI Taxonomy" id="1306947"/>
    <lineage>
        <taxon>Bacteria</taxon>
        <taxon>Candidatus Babelota</taxon>
        <taxon>Vermiphilus</taxon>
    </lineage>
</organism>
<dbReference type="STRING" id="1306947.J120_04205"/>
<dbReference type="EMBL" id="ARQD01000003">
    <property type="protein sequence ID" value="KIX85126.1"/>
    <property type="molecule type" value="Genomic_DNA"/>
</dbReference>
<dbReference type="InterPro" id="IPR036610">
    <property type="entry name" value="PEBP-like_sf"/>
</dbReference>
<comment type="caution">
    <text evidence="1">The sequence shown here is derived from an EMBL/GenBank/DDBJ whole genome shotgun (WGS) entry which is preliminary data.</text>
</comment>
<gene>
    <name evidence="1" type="ORF">J120_04205</name>
</gene>
<sequence length="165" mass="18056">MSLNMSSQEFVLTSPDFASNGAIPTAFSGEGQDKSPRLRWSGAPDATKSFVLIVDDPDAPGRPTPYVHWVVYNIPATHTNLDYITDKSPQFSPETMQGISSFGQFGYNGPFPPVGHGAHRYRFILYAIDKSLPLKPGAKKATVLRAIKGHVVGKAELMGTYERKK</sequence>
<dbReference type="InterPro" id="IPR008914">
    <property type="entry name" value="PEBP"/>
</dbReference>
<reference evidence="1 2" key="1">
    <citation type="journal article" date="2013" name="Proc. Natl. Acad. Sci. U.S.A.">
        <title>Candidate phylum TM6 genome recovered from a hospital sink biofilm provides genomic insights into this uncultivated phylum.</title>
        <authorList>
            <person name="McLean J.S."/>
            <person name="Lombardo M.J."/>
            <person name="Badger J.H."/>
            <person name="Edlund A."/>
            <person name="Novotny M."/>
            <person name="Yee-Greenbaum J."/>
            <person name="Vyahhi N."/>
            <person name="Hall A.P."/>
            <person name="Yang Y."/>
            <person name="Dupont C.L."/>
            <person name="Ziegler M.G."/>
            <person name="Chitsaz H."/>
            <person name="Allen A.E."/>
            <person name="Yooseph S."/>
            <person name="Tesler G."/>
            <person name="Pevzner P.A."/>
            <person name="Friedman R.M."/>
            <person name="Nealson K.H."/>
            <person name="Venter J.C."/>
            <person name="Lasken R.S."/>
        </authorList>
    </citation>
    <scope>NUCLEOTIDE SEQUENCE [LARGE SCALE GENOMIC DNA]</scope>
    <source>
        <strain evidence="1 2">TM6SC1</strain>
    </source>
</reference>
<dbReference type="Proteomes" id="UP000032214">
    <property type="component" value="Unassembled WGS sequence"/>
</dbReference>
<name>A0A0D2JDP8_9BACT</name>
<evidence type="ECO:0000313" key="2">
    <source>
        <dbReference type="Proteomes" id="UP000032214"/>
    </source>
</evidence>
<dbReference type="SUPFAM" id="SSF49777">
    <property type="entry name" value="PEBP-like"/>
    <property type="match status" value="1"/>
</dbReference>
<evidence type="ECO:0000313" key="1">
    <source>
        <dbReference type="EMBL" id="KIX85126.1"/>
    </source>
</evidence>
<dbReference type="CDD" id="cd00865">
    <property type="entry name" value="PEBP_bact_arch"/>
    <property type="match status" value="1"/>
</dbReference>
<keyword evidence="2" id="KW-1185">Reference proteome</keyword>
<dbReference type="InterPro" id="IPR005247">
    <property type="entry name" value="YbhB_YbcL/LppC-like"/>
</dbReference>
<accession>A0A0D2JDP8</accession>
<evidence type="ECO:0008006" key="3">
    <source>
        <dbReference type="Google" id="ProtNLM"/>
    </source>
</evidence>
<dbReference type="PANTHER" id="PTHR30289">
    <property type="entry name" value="UNCHARACTERIZED PROTEIN YBCL-RELATED"/>
    <property type="match status" value="1"/>
</dbReference>
<protein>
    <recommendedName>
        <fullName evidence="3">Phosphatidylethanolamine-binding protein</fullName>
    </recommendedName>
</protein>
<proteinExistence type="predicted"/>
<dbReference type="Gene3D" id="3.90.280.10">
    <property type="entry name" value="PEBP-like"/>
    <property type="match status" value="1"/>
</dbReference>
<dbReference type="NCBIfam" id="TIGR00481">
    <property type="entry name" value="YbhB/YbcL family Raf kinase inhibitor-like protein"/>
    <property type="match status" value="1"/>
</dbReference>
<dbReference type="AlphaFoldDB" id="A0A0D2JDP8"/>
<dbReference type="PANTHER" id="PTHR30289:SF1">
    <property type="entry name" value="PEBP (PHOSPHATIDYLETHANOLAMINE-BINDING PROTEIN) FAMILY PROTEIN"/>
    <property type="match status" value="1"/>
</dbReference>
<dbReference type="eggNOG" id="COG1881">
    <property type="taxonomic scope" value="Bacteria"/>
</dbReference>
<dbReference type="Pfam" id="PF01161">
    <property type="entry name" value="PBP"/>
    <property type="match status" value="1"/>
</dbReference>